<evidence type="ECO:0000313" key="2">
    <source>
        <dbReference type="EMBL" id="NKS27128.1"/>
    </source>
</evidence>
<sequence length="140" mass="15841">MPIFCVRPSGRLAAFTIRDTSRNGRRVARSRRTKIPVEVKMRVLLAVLSWEMSGAEAARRHGVSDMSVSKWKQQFLEAGRQRLEEQPSGPAGRRGSLEERRLRSENEQLKLALAEATVQLRIWQHGAELVDEVPSQPSNP</sequence>
<dbReference type="GO" id="GO:0006313">
    <property type="term" value="P:DNA transposition"/>
    <property type="evidence" value="ECO:0007669"/>
    <property type="project" value="InterPro"/>
</dbReference>
<dbReference type="InterPro" id="IPR036388">
    <property type="entry name" value="WH-like_DNA-bd_sf"/>
</dbReference>
<dbReference type="Gene3D" id="1.10.10.10">
    <property type="entry name" value="Winged helix-like DNA-binding domain superfamily/Winged helix DNA-binding domain"/>
    <property type="match status" value="1"/>
</dbReference>
<evidence type="ECO:0000313" key="3">
    <source>
        <dbReference type="EMBL" id="NKS27904.1"/>
    </source>
</evidence>
<comment type="caution">
    <text evidence="2">The sequence shown here is derived from an EMBL/GenBank/DDBJ whole genome shotgun (WGS) entry which is preliminary data.</text>
</comment>
<dbReference type="Pfam" id="PF01527">
    <property type="entry name" value="HTH_Tnp_1"/>
    <property type="match status" value="1"/>
</dbReference>
<proteinExistence type="predicted"/>
<dbReference type="AlphaFoldDB" id="A0AAE5CG27"/>
<feature type="region of interest" description="Disordered" evidence="1">
    <location>
        <begin position="79"/>
        <end position="101"/>
    </location>
</feature>
<dbReference type="GO" id="GO:0043565">
    <property type="term" value="F:sequence-specific DNA binding"/>
    <property type="evidence" value="ECO:0007669"/>
    <property type="project" value="InterPro"/>
</dbReference>
<organism evidence="2 4">
    <name type="scientific">Rhodococcus hoagii</name>
    <name type="common">Corynebacterium equii</name>
    <dbReference type="NCBI Taxonomy" id="43767"/>
    <lineage>
        <taxon>Bacteria</taxon>
        <taxon>Bacillati</taxon>
        <taxon>Actinomycetota</taxon>
        <taxon>Actinomycetes</taxon>
        <taxon>Mycobacteriales</taxon>
        <taxon>Nocardiaceae</taxon>
        <taxon>Prescottella</taxon>
    </lineage>
</organism>
<dbReference type="InterPro" id="IPR002514">
    <property type="entry name" value="Transposase_8"/>
</dbReference>
<dbReference type="GO" id="GO:0004803">
    <property type="term" value="F:transposase activity"/>
    <property type="evidence" value="ECO:0007669"/>
    <property type="project" value="InterPro"/>
</dbReference>
<dbReference type="EMBL" id="WUYZ01000004">
    <property type="protein sequence ID" value="NKS27128.1"/>
    <property type="molecule type" value="Genomic_DNA"/>
</dbReference>
<dbReference type="SUPFAM" id="SSF48295">
    <property type="entry name" value="TrpR-like"/>
    <property type="match status" value="1"/>
</dbReference>
<evidence type="ECO:0000313" key="4">
    <source>
        <dbReference type="Proteomes" id="UP000605618"/>
    </source>
</evidence>
<dbReference type="EMBL" id="WUYZ01000006">
    <property type="protein sequence ID" value="NKS27904.1"/>
    <property type="molecule type" value="Genomic_DNA"/>
</dbReference>
<protein>
    <submittedName>
        <fullName evidence="2">Helix-turn-helix domain-containing protein</fullName>
    </submittedName>
</protein>
<evidence type="ECO:0000256" key="1">
    <source>
        <dbReference type="SAM" id="MobiDB-lite"/>
    </source>
</evidence>
<dbReference type="InterPro" id="IPR010921">
    <property type="entry name" value="Trp_repressor/repl_initiator"/>
</dbReference>
<accession>A0AAE5CG27</accession>
<gene>
    <name evidence="2" type="ORF">GS505_15210</name>
    <name evidence="3" type="ORF">GS505_19215</name>
</gene>
<dbReference type="Proteomes" id="UP000605618">
    <property type="component" value="Unassembled WGS sequence"/>
</dbReference>
<reference evidence="2" key="1">
    <citation type="journal article" date="2020" name="Environ. Microbiol.">
        <title>The novel and transferable erm(51) gene confers Macrolides, Lincosamides, and Streptogramins B (MLSB) resistance to clonal Rhodococcus equi in the environment.</title>
        <authorList>
            <person name="Huber L."/>
            <person name="Giguere S."/>
            <person name="Slovis N.M."/>
            <person name="Alvarez-Narvaez S."/>
            <person name="Hart K.A."/>
            <person name="Greiter M."/>
            <person name="Morris E.R.A."/>
            <person name="Cohen N.D."/>
        </authorList>
    </citation>
    <scope>NUCLEOTIDE SEQUENCE</scope>
    <source>
        <strain evidence="2">Lh_141_1</strain>
    </source>
</reference>
<name>A0AAE5CG27_RHOHA</name>